<comment type="caution">
    <text evidence="2">The sequence shown here is derived from an EMBL/GenBank/DDBJ whole genome shotgun (WGS) entry which is preliminary data.</text>
</comment>
<keyword evidence="1" id="KW-1133">Transmembrane helix</keyword>
<keyword evidence="1" id="KW-0812">Transmembrane</keyword>
<gene>
    <name evidence="2" type="ORF">EV188_10951</name>
</gene>
<dbReference type="EMBL" id="SNYO01000009">
    <property type="protein sequence ID" value="TDQ50843.1"/>
    <property type="molecule type" value="Genomic_DNA"/>
</dbReference>
<dbReference type="AlphaFoldDB" id="A0A4R6UY28"/>
<evidence type="ECO:0000256" key="1">
    <source>
        <dbReference type="SAM" id="Phobius"/>
    </source>
</evidence>
<name>A0A4R6UY28_9PSEU</name>
<reference evidence="2 3" key="1">
    <citation type="submission" date="2019-03" db="EMBL/GenBank/DDBJ databases">
        <title>Genomic Encyclopedia of Type Strains, Phase IV (KMG-IV): sequencing the most valuable type-strain genomes for metagenomic binning, comparative biology and taxonomic classification.</title>
        <authorList>
            <person name="Goeker M."/>
        </authorList>
    </citation>
    <scope>NUCLEOTIDE SEQUENCE [LARGE SCALE GENOMIC DNA]</scope>
    <source>
        <strain evidence="2 3">DSM 45775</strain>
    </source>
</reference>
<accession>A0A4R6UY28</accession>
<keyword evidence="1" id="KW-0472">Membrane</keyword>
<keyword evidence="3" id="KW-1185">Reference proteome</keyword>
<organism evidence="2 3">
    <name type="scientific">Actinomycetospora succinea</name>
    <dbReference type="NCBI Taxonomy" id="663603"/>
    <lineage>
        <taxon>Bacteria</taxon>
        <taxon>Bacillati</taxon>
        <taxon>Actinomycetota</taxon>
        <taxon>Actinomycetes</taxon>
        <taxon>Pseudonocardiales</taxon>
        <taxon>Pseudonocardiaceae</taxon>
        <taxon>Actinomycetospora</taxon>
    </lineage>
</organism>
<dbReference type="Proteomes" id="UP000295705">
    <property type="component" value="Unassembled WGS sequence"/>
</dbReference>
<sequence length="36" mass="3912">MSDFFAYAAGPVLATILFIGLPVAALVMARLFVRRL</sequence>
<evidence type="ECO:0000313" key="2">
    <source>
        <dbReference type="EMBL" id="TDQ50843.1"/>
    </source>
</evidence>
<proteinExistence type="predicted"/>
<protein>
    <submittedName>
        <fullName evidence="2">Uncharacterized protein</fullName>
    </submittedName>
</protein>
<evidence type="ECO:0000313" key="3">
    <source>
        <dbReference type="Proteomes" id="UP000295705"/>
    </source>
</evidence>
<feature type="transmembrane region" description="Helical" evidence="1">
    <location>
        <begin position="12"/>
        <end position="33"/>
    </location>
</feature>